<keyword evidence="2" id="KW-0143">Chaperone</keyword>
<dbReference type="PANTHER" id="PTHR13932">
    <property type="entry name" value="COPROPORPHYRINIGEN III OXIDASE"/>
    <property type="match status" value="1"/>
</dbReference>
<dbReference type="Proteomes" id="UP000017862">
    <property type="component" value="Chromosome"/>
</dbReference>
<dbReference type="InterPro" id="IPR007197">
    <property type="entry name" value="rSAM"/>
</dbReference>
<dbReference type="SFLD" id="SFLDF00562">
    <property type="entry name" value="HemN-like__clustered_with_heat"/>
    <property type="match status" value="1"/>
</dbReference>
<protein>
    <recommendedName>
        <fullName evidence="2">Heme chaperone HemW</fullName>
    </recommendedName>
</protein>
<keyword evidence="2" id="KW-0004">4Fe-4S</keyword>
<keyword evidence="2" id="KW-0949">S-adenosyl-L-methionine</keyword>
<dbReference type="EMBL" id="CP006604">
    <property type="protein sequence ID" value="AHA27391.1"/>
    <property type="molecule type" value="Genomic_DNA"/>
</dbReference>
<comment type="similarity">
    <text evidence="1">Belongs to the anaerobic coproporphyrinogen-III oxidase family. HemW subfamily.</text>
</comment>
<dbReference type="PATRIC" id="fig|1261131.3.peg.2"/>
<dbReference type="InterPro" id="IPR004559">
    <property type="entry name" value="HemW-like"/>
</dbReference>
<dbReference type="KEGG" id="lar:lam_002"/>
<dbReference type="InterPro" id="IPR006638">
    <property type="entry name" value="Elp3/MiaA/NifB-like_rSAM"/>
</dbReference>
<organism evidence="4 5">
    <name type="scientific">Candidatus Liberibacter americanus str. Sao Paulo</name>
    <dbReference type="NCBI Taxonomy" id="1261131"/>
    <lineage>
        <taxon>Bacteria</taxon>
        <taxon>Pseudomonadati</taxon>
        <taxon>Pseudomonadota</taxon>
        <taxon>Alphaproteobacteria</taxon>
        <taxon>Hyphomicrobiales</taxon>
        <taxon>Rhizobiaceae</taxon>
        <taxon>Liberibacter</taxon>
    </lineage>
</organism>
<feature type="domain" description="Radical SAM core" evidence="3">
    <location>
        <begin position="9"/>
        <end position="248"/>
    </location>
</feature>
<comment type="function">
    <text evidence="2">Probably acts as a heme chaperone, transferring heme to an unknown acceptor. Binds one molecule of heme per monomer, possibly covalently. Binds 1 [4Fe-4S] cluster. The cluster is coordinated with 3 cysteines and an exchangeable S-adenosyl-L-methionine.</text>
</comment>
<reference evidence="4 5" key="1">
    <citation type="journal article" date="2014" name="Mol. Plant Microbe Interact.">
        <title>The complete genome sequence of Candidatus Liberibacter americanus, associated with citrus Huanglongbing.</title>
        <authorList>
            <person name="Wulff N.A."/>
            <person name="Zhang S."/>
            <person name="Setubal J.C."/>
            <person name="Almeida N.F."/>
            <person name="Martins E.C."/>
            <person name="Harakava R."/>
            <person name="Kumar D."/>
            <person name="Rangel L.T."/>
            <person name="Foissac X."/>
            <person name="Bove J."/>
            <person name="Gabriel D.W."/>
        </authorList>
    </citation>
    <scope>NUCLEOTIDE SEQUENCE [LARGE SCALE GENOMIC DNA]</scope>
    <source>
        <strain evidence="4 5">Sao Paulo</strain>
    </source>
</reference>
<dbReference type="AlphaFoldDB" id="U6B691"/>
<keyword evidence="2" id="KW-0411">Iron-sulfur</keyword>
<keyword evidence="2" id="KW-0963">Cytoplasm</keyword>
<dbReference type="STRING" id="1261131.lam_002"/>
<gene>
    <name evidence="4" type="primary">hemN</name>
    <name evidence="4" type="ORF">lam_002</name>
</gene>
<dbReference type="HOGENOM" id="CLU_027579_0_1_5"/>
<dbReference type="SUPFAM" id="SSF102114">
    <property type="entry name" value="Radical SAM enzymes"/>
    <property type="match status" value="1"/>
</dbReference>
<evidence type="ECO:0000256" key="1">
    <source>
        <dbReference type="ARBA" id="ARBA00006100"/>
    </source>
</evidence>
<keyword evidence="2" id="KW-0349">Heme</keyword>
<dbReference type="GO" id="GO:0005737">
    <property type="term" value="C:cytoplasm"/>
    <property type="evidence" value="ECO:0007669"/>
    <property type="project" value="UniProtKB-SubCell"/>
</dbReference>
<keyword evidence="2" id="KW-0479">Metal-binding</keyword>
<dbReference type="InterPro" id="IPR010723">
    <property type="entry name" value="HemN_C"/>
</dbReference>
<dbReference type="GO" id="GO:0004109">
    <property type="term" value="F:coproporphyrinogen oxidase activity"/>
    <property type="evidence" value="ECO:0007669"/>
    <property type="project" value="InterPro"/>
</dbReference>
<dbReference type="SMART" id="SM00729">
    <property type="entry name" value="Elp3"/>
    <property type="match status" value="1"/>
</dbReference>
<evidence type="ECO:0000313" key="4">
    <source>
        <dbReference type="EMBL" id="AHA27391.1"/>
    </source>
</evidence>
<dbReference type="NCBIfam" id="TIGR00539">
    <property type="entry name" value="hemN_rel"/>
    <property type="match status" value="1"/>
</dbReference>
<dbReference type="RefSeq" id="WP_007556619.1">
    <property type="nucleotide sequence ID" value="NC_022793.1"/>
</dbReference>
<dbReference type="CDD" id="cd01335">
    <property type="entry name" value="Radical_SAM"/>
    <property type="match status" value="1"/>
</dbReference>
<evidence type="ECO:0000259" key="3">
    <source>
        <dbReference type="PROSITE" id="PS51918"/>
    </source>
</evidence>
<dbReference type="InterPro" id="IPR034505">
    <property type="entry name" value="Coproporphyrinogen-III_oxidase"/>
</dbReference>
<dbReference type="GO" id="GO:0046872">
    <property type="term" value="F:metal ion binding"/>
    <property type="evidence" value="ECO:0007669"/>
    <property type="project" value="UniProtKB-UniRule"/>
</dbReference>
<accession>U6B691</accession>
<dbReference type="GO" id="GO:0051539">
    <property type="term" value="F:4 iron, 4 sulfur cluster binding"/>
    <property type="evidence" value="ECO:0007669"/>
    <property type="project" value="UniProtKB-UniRule"/>
</dbReference>
<proteinExistence type="inferred from homology"/>
<dbReference type="Gene3D" id="3.30.750.200">
    <property type="match status" value="1"/>
</dbReference>
<dbReference type="InterPro" id="IPR058240">
    <property type="entry name" value="rSAM_sf"/>
</dbReference>
<dbReference type="PANTHER" id="PTHR13932:SF5">
    <property type="entry name" value="RADICAL S-ADENOSYL METHIONINE DOMAIN-CONTAINING PROTEIN 1, MITOCHONDRIAL"/>
    <property type="match status" value="1"/>
</dbReference>
<evidence type="ECO:0000256" key="2">
    <source>
        <dbReference type="RuleBase" id="RU364116"/>
    </source>
</evidence>
<comment type="subcellular location">
    <subcellularLocation>
        <location evidence="2">Cytoplasm</location>
    </subcellularLocation>
</comment>
<name>U6B691_9HYPH</name>
<dbReference type="SFLD" id="SFLDF00288">
    <property type="entry name" value="HemN-like__clustered_with_nucl"/>
    <property type="match status" value="1"/>
</dbReference>
<dbReference type="PROSITE" id="PS51918">
    <property type="entry name" value="RADICAL_SAM"/>
    <property type="match status" value="1"/>
</dbReference>
<dbReference type="eggNOG" id="COG0635">
    <property type="taxonomic scope" value="Bacteria"/>
</dbReference>
<dbReference type="SFLD" id="SFLDS00029">
    <property type="entry name" value="Radical_SAM"/>
    <property type="match status" value="1"/>
</dbReference>
<dbReference type="GO" id="GO:0006779">
    <property type="term" value="P:porphyrin-containing compound biosynthetic process"/>
    <property type="evidence" value="ECO:0007669"/>
    <property type="project" value="InterPro"/>
</dbReference>
<keyword evidence="2" id="KW-0408">Iron</keyword>
<dbReference type="Pfam" id="PF06969">
    <property type="entry name" value="HemN_C"/>
    <property type="match status" value="1"/>
</dbReference>
<keyword evidence="5" id="KW-1185">Reference proteome</keyword>
<dbReference type="Pfam" id="PF04055">
    <property type="entry name" value="Radical_SAM"/>
    <property type="match status" value="1"/>
</dbReference>
<evidence type="ECO:0000313" key="5">
    <source>
        <dbReference type="Proteomes" id="UP000017862"/>
    </source>
</evidence>
<dbReference type="SFLD" id="SFLDG01065">
    <property type="entry name" value="anaerobic_coproporphyrinogen-I"/>
    <property type="match status" value="1"/>
</dbReference>
<sequence length="391" mass="45152">MNHYESQKKIHPNALGIYIHWPFCIKKCPYCDFNSHVRRHEINQESFIHALLLEMNWMRQLIGPRDVSSIFFGGGTPSLILPQNIAIILENIARHWNIQSKAEITIEANPSSVEADRFLGYRNSGINRVSLGVQSLDDNSLKFLGRNHNSFDAVRAINLARDIFPRFSFDLIYALPGQSLDKWESELRKALDYGMDHISLYQLTIEKGTLFYRLHKDGIMILPDEKLSSDLYNLTQDITSEYNLYSYEISNHASIGNESLHNLNYWRCGDYIGIGPGAHSRINIDPYRIAISVEKHPESWLKMIEKNNNAIIEKEFLSLEQQADEFLMMGMRLREGIDISIWKRFSGRNLDIQREMRLREQGLIERVGSSNLRCTQLGMLMLDSIVANLSI</sequence>